<dbReference type="RefSeq" id="WP_076547201.1">
    <property type="nucleotide sequence ID" value="NZ_FTMA01000001.1"/>
</dbReference>
<name>A0A1N6QU63_9FLAO</name>
<keyword evidence="1" id="KW-0175">Coiled coil</keyword>
<gene>
    <name evidence="2" type="ORF">SAMN05421797_1011025</name>
</gene>
<accession>A0A1N6QU63</accession>
<dbReference type="AlphaFoldDB" id="A0A1N6QU63"/>
<dbReference type="STRING" id="228959.SAMN05421797_1011025"/>
<dbReference type="Pfam" id="PF09357">
    <property type="entry name" value="RteC"/>
    <property type="match status" value="1"/>
</dbReference>
<sequence length="279" mass="33258">MYDFYENIIRNLEDALETLESENEDIIYIAVQGIKLSKQALNKFRNKVLEDGFNSRTEEISFFKSVKPQVYSKLIYYATLFNLESRRPRGSYKSQIKYFYKYIDKLDSYFNENLEFYHYYRRGASMFDEYYFLRGKEDIHLFLNTYHFYADEQFSTSHDSTVATILAYDLLIIHLKKEIDKLEGNGNQNRVNQSQVSIAWTGHKIDLIELIYALYSSDAINNGNAEIKDIARIVERIFKINLGNYYHKFIEIKSRKINQTKYIDKLKESLLNYIEKSDE</sequence>
<reference evidence="3" key="1">
    <citation type="submission" date="2017-01" db="EMBL/GenBank/DDBJ databases">
        <authorList>
            <person name="Varghese N."/>
            <person name="Submissions S."/>
        </authorList>
    </citation>
    <scope>NUCLEOTIDE SEQUENCE [LARGE SCALE GENOMIC DNA]</scope>
    <source>
        <strain evidence="3">DSM 15366</strain>
    </source>
</reference>
<evidence type="ECO:0000256" key="1">
    <source>
        <dbReference type="SAM" id="Coils"/>
    </source>
</evidence>
<organism evidence="2 3">
    <name type="scientific">Maribacter ulvicola</name>
    <dbReference type="NCBI Taxonomy" id="228959"/>
    <lineage>
        <taxon>Bacteria</taxon>
        <taxon>Pseudomonadati</taxon>
        <taxon>Bacteroidota</taxon>
        <taxon>Flavobacteriia</taxon>
        <taxon>Flavobacteriales</taxon>
        <taxon>Flavobacteriaceae</taxon>
        <taxon>Maribacter</taxon>
    </lineage>
</organism>
<dbReference type="EMBL" id="FTMA01000001">
    <property type="protein sequence ID" value="SIQ20115.1"/>
    <property type="molecule type" value="Genomic_DNA"/>
</dbReference>
<proteinExistence type="predicted"/>
<keyword evidence="3" id="KW-1185">Reference proteome</keyword>
<dbReference type="Proteomes" id="UP000186953">
    <property type="component" value="Unassembled WGS sequence"/>
</dbReference>
<dbReference type="OrthoDB" id="790983at2"/>
<evidence type="ECO:0000313" key="3">
    <source>
        <dbReference type="Proteomes" id="UP000186953"/>
    </source>
</evidence>
<protein>
    <submittedName>
        <fullName evidence="2">RteC protein</fullName>
    </submittedName>
</protein>
<feature type="coiled-coil region" evidence="1">
    <location>
        <begin position="2"/>
        <end position="29"/>
    </location>
</feature>
<evidence type="ECO:0000313" key="2">
    <source>
        <dbReference type="EMBL" id="SIQ20115.1"/>
    </source>
</evidence>
<dbReference type="InterPro" id="IPR018534">
    <property type="entry name" value="Tet_reg_excision_RteC"/>
</dbReference>